<evidence type="ECO:0000313" key="2">
    <source>
        <dbReference type="Proteomes" id="UP001438707"/>
    </source>
</evidence>
<accession>A0AAW1QIX3</accession>
<sequence length="90" mass="10241">MGGYMDLLLAQPSRAARHAVALIQELKQTMDYQRALMRSFSYEVFLEVMTPLQHAILVGRSDPYVMDIMAIVEALARERPDFQPADQLLS</sequence>
<protein>
    <submittedName>
        <fullName evidence="1">Uncharacterized protein</fullName>
    </submittedName>
</protein>
<evidence type="ECO:0000313" key="1">
    <source>
        <dbReference type="EMBL" id="KAK9821400.1"/>
    </source>
</evidence>
<keyword evidence="2" id="KW-1185">Reference proteome</keyword>
<comment type="caution">
    <text evidence="1">The sequence shown here is derived from an EMBL/GenBank/DDBJ whole genome shotgun (WGS) entry which is preliminary data.</text>
</comment>
<proteinExistence type="predicted"/>
<reference evidence="1 2" key="1">
    <citation type="journal article" date="2024" name="Nat. Commun.">
        <title>Phylogenomics reveals the evolutionary origins of lichenization in chlorophyte algae.</title>
        <authorList>
            <person name="Puginier C."/>
            <person name="Libourel C."/>
            <person name="Otte J."/>
            <person name="Skaloud P."/>
            <person name="Haon M."/>
            <person name="Grisel S."/>
            <person name="Petersen M."/>
            <person name="Berrin J.G."/>
            <person name="Delaux P.M."/>
            <person name="Dal Grande F."/>
            <person name="Keller J."/>
        </authorList>
    </citation>
    <scope>NUCLEOTIDE SEQUENCE [LARGE SCALE GENOMIC DNA]</scope>
    <source>
        <strain evidence="1 2">SAG 2145</strain>
    </source>
</reference>
<gene>
    <name evidence="1" type="ORF">WJX74_010211</name>
</gene>
<dbReference type="AlphaFoldDB" id="A0AAW1QIX3"/>
<name>A0AAW1QIX3_9CHLO</name>
<organism evidence="1 2">
    <name type="scientific">Apatococcus lobatus</name>
    <dbReference type="NCBI Taxonomy" id="904363"/>
    <lineage>
        <taxon>Eukaryota</taxon>
        <taxon>Viridiplantae</taxon>
        <taxon>Chlorophyta</taxon>
        <taxon>core chlorophytes</taxon>
        <taxon>Trebouxiophyceae</taxon>
        <taxon>Chlorellales</taxon>
        <taxon>Chlorellaceae</taxon>
        <taxon>Apatococcus</taxon>
    </lineage>
</organism>
<dbReference type="Proteomes" id="UP001438707">
    <property type="component" value="Unassembled WGS sequence"/>
</dbReference>
<dbReference type="EMBL" id="JALJOS010000038">
    <property type="protein sequence ID" value="KAK9821400.1"/>
    <property type="molecule type" value="Genomic_DNA"/>
</dbReference>